<evidence type="ECO:0000313" key="2">
    <source>
        <dbReference type="Proteomes" id="UP000298324"/>
    </source>
</evidence>
<dbReference type="RefSeq" id="WP_190240143.1">
    <property type="nucleotide sequence ID" value="NZ_QFGA01000001.1"/>
</dbReference>
<keyword evidence="2" id="KW-1185">Reference proteome</keyword>
<protein>
    <recommendedName>
        <fullName evidence="3">Helix-turn-helix domain protein</fullName>
    </recommendedName>
</protein>
<proteinExistence type="predicted"/>
<dbReference type="AlphaFoldDB" id="A0A4Y7RII3"/>
<gene>
    <name evidence="1" type="ORF">Psch_02177</name>
</gene>
<comment type="caution">
    <text evidence="1">The sequence shown here is derived from an EMBL/GenBank/DDBJ whole genome shotgun (WGS) entry which is preliminary data.</text>
</comment>
<sequence length="51" mass="5998">MPLPKAAAIMGVNPQFLRIALQQGKFPFGVAVKRKKWSYYINPEQFREYLR</sequence>
<evidence type="ECO:0000313" key="1">
    <source>
        <dbReference type="EMBL" id="TEB08611.1"/>
    </source>
</evidence>
<reference evidence="1 2" key="1">
    <citation type="journal article" date="2018" name="Environ. Microbiol.">
        <title>Novel energy conservation strategies and behaviour of Pelotomaculum schinkii driving syntrophic propionate catabolism.</title>
        <authorList>
            <person name="Hidalgo-Ahumada C.A.P."/>
            <person name="Nobu M.K."/>
            <person name="Narihiro T."/>
            <person name="Tamaki H."/>
            <person name="Liu W.T."/>
            <person name="Kamagata Y."/>
            <person name="Stams A.J.M."/>
            <person name="Imachi H."/>
            <person name="Sousa D.Z."/>
        </authorList>
    </citation>
    <scope>NUCLEOTIDE SEQUENCE [LARGE SCALE GENOMIC DNA]</scope>
    <source>
        <strain evidence="1 2">HH</strain>
    </source>
</reference>
<accession>A0A4Y7RII3</accession>
<name>A0A4Y7RII3_9FIRM</name>
<dbReference type="Proteomes" id="UP000298324">
    <property type="component" value="Unassembled WGS sequence"/>
</dbReference>
<dbReference type="EMBL" id="QFGA01000001">
    <property type="protein sequence ID" value="TEB08611.1"/>
    <property type="molecule type" value="Genomic_DNA"/>
</dbReference>
<organism evidence="1 2">
    <name type="scientific">Pelotomaculum schinkii</name>
    <dbReference type="NCBI Taxonomy" id="78350"/>
    <lineage>
        <taxon>Bacteria</taxon>
        <taxon>Bacillati</taxon>
        <taxon>Bacillota</taxon>
        <taxon>Clostridia</taxon>
        <taxon>Eubacteriales</taxon>
        <taxon>Desulfotomaculaceae</taxon>
        <taxon>Pelotomaculum</taxon>
    </lineage>
</organism>
<evidence type="ECO:0008006" key="3">
    <source>
        <dbReference type="Google" id="ProtNLM"/>
    </source>
</evidence>